<dbReference type="Pfam" id="PF03732">
    <property type="entry name" value="Retrotrans_gag"/>
    <property type="match status" value="1"/>
</dbReference>
<protein>
    <recommendedName>
        <fullName evidence="3">CCHC-type domain-containing protein</fullName>
    </recommendedName>
</protein>
<dbReference type="InterPro" id="IPR001878">
    <property type="entry name" value="Znf_CCHC"/>
</dbReference>
<dbReference type="PANTHER" id="PTHR15503:SF22">
    <property type="entry name" value="TRANSPOSON TY3-I GAG POLYPROTEIN"/>
    <property type="match status" value="1"/>
</dbReference>
<proteinExistence type="predicted"/>
<dbReference type="Proteomes" id="UP000018948">
    <property type="component" value="Unassembled WGS sequence"/>
</dbReference>
<dbReference type="PANTHER" id="PTHR15503">
    <property type="entry name" value="LDOC1 RELATED"/>
    <property type="match status" value="1"/>
</dbReference>
<comment type="caution">
    <text evidence="4">The sequence shown here is derived from an EMBL/GenBank/DDBJ whole genome shotgun (WGS) entry which is preliminary data.</text>
</comment>
<dbReference type="OrthoDB" id="93064at2759"/>
<evidence type="ECO:0000313" key="4">
    <source>
        <dbReference type="EMBL" id="ETP49962.1"/>
    </source>
</evidence>
<keyword evidence="1" id="KW-0863">Zinc-finger</keyword>
<evidence type="ECO:0000259" key="3">
    <source>
        <dbReference type="PROSITE" id="PS50158"/>
    </source>
</evidence>
<dbReference type="SUPFAM" id="SSF57756">
    <property type="entry name" value="Retrovirus zinc finger-like domains"/>
    <property type="match status" value="1"/>
</dbReference>
<dbReference type="GO" id="GO:0008270">
    <property type="term" value="F:zinc ion binding"/>
    <property type="evidence" value="ECO:0007669"/>
    <property type="project" value="UniProtKB-KW"/>
</dbReference>
<keyword evidence="1" id="KW-0862">Zinc</keyword>
<sequence length="315" mass="35187">MNEGSMGTLHQSVTSPDCPHLSDPEWEVFQRSRVIGEAAVATVLRKLSPTEQHGVVLGYIFKEQRDAAASVASPKPRGESLKLHVSTYAGKEDEALLRWLVEFDTTVAARRIVDPMSKVVFAMSCLGRRARSWAYGRQLSDTTCLSTYDGIKEEVKLAFEPPMNEFISRAEFFDLKQGKDDVHSYVQHARYVASNIVANPVDEATKVVTFMKGLRDGSVKTYLSREYPNTREEAISLAMQEEFSRCQAKIHSNAPKPACPVVKTGGPEPMDLSSVTTAGQQQRKGFKVRCYKCGSIGHYTRECRVWGRSKNVKDQ</sequence>
<keyword evidence="1" id="KW-0479">Metal-binding</keyword>
<dbReference type="Pfam" id="PF00098">
    <property type="entry name" value="zf-CCHC"/>
    <property type="match status" value="1"/>
</dbReference>
<dbReference type="EMBL" id="ANIY01001025">
    <property type="protein sequence ID" value="ETP49962.1"/>
    <property type="molecule type" value="Genomic_DNA"/>
</dbReference>
<name>W2ZRI1_PHYNI</name>
<dbReference type="InterPro" id="IPR005162">
    <property type="entry name" value="Retrotrans_gag_dom"/>
</dbReference>
<evidence type="ECO:0000313" key="5">
    <source>
        <dbReference type="Proteomes" id="UP000018948"/>
    </source>
</evidence>
<dbReference type="AlphaFoldDB" id="W2ZRI1"/>
<evidence type="ECO:0000256" key="1">
    <source>
        <dbReference type="PROSITE-ProRule" id="PRU00047"/>
    </source>
</evidence>
<dbReference type="PROSITE" id="PS50158">
    <property type="entry name" value="ZF_CCHC"/>
    <property type="match status" value="1"/>
</dbReference>
<accession>W2ZRI1</accession>
<dbReference type="InterPro" id="IPR036875">
    <property type="entry name" value="Znf_CCHC_sf"/>
</dbReference>
<organism evidence="4 5">
    <name type="scientific">Phytophthora nicotianae P10297</name>
    <dbReference type="NCBI Taxonomy" id="1317064"/>
    <lineage>
        <taxon>Eukaryota</taxon>
        <taxon>Sar</taxon>
        <taxon>Stramenopiles</taxon>
        <taxon>Oomycota</taxon>
        <taxon>Peronosporomycetes</taxon>
        <taxon>Peronosporales</taxon>
        <taxon>Peronosporaceae</taxon>
        <taxon>Phytophthora</taxon>
    </lineage>
</organism>
<dbReference type="InterPro" id="IPR032567">
    <property type="entry name" value="RTL1-rel"/>
</dbReference>
<gene>
    <name evidence="4" type="ORF">F442_04621</name>
</gene>
<reference evidence="4 5" key="1">
    <citation type="submission" date="2013-11" db="EMBL/GenBank/DDBJ databases">
        <title>The Genome Sequence of Phytophthora parasitica P10297.</title>
        <authorList>
            <consortium name="The Broad Institute Genomics Platform"/>
            <person name="Russ C."/>
            <person name="Tyler B."/>
            <person name="Panabieres F."/>
            <person name="Shan W."/>
            <person name="Tripathy S."/>
            <person name="Grunwald N."/>
            <person name="Machado M."/>
            <person name="Johnson C.S."/>
            <person name="Walker B."/>
            <person name="Young S.K."/>
            <person name="Zeng Q."/>
            <person name="Gargeya S."/>
            <person name="Fitzgerald M."/>
            <person name="Haas B."/>
            <person name="Abouelleil A."/>
            <person name="Allen A.W."/>
            <person name="Alvarado L."/>
            <person name="Arachchi H.M."/>
            <person name="Berlin A.M."/>
            <person name="Chapman S.B."/>
            <person name="Gainer-Dewar J."/>
            <person name="Goldberg J."/>
            <person name="Griggs A."/>
            <person name="Gujja S."/>
            <person name="Hansen M."/>
            <person name="Howarth C."/>
            <person name="Imamovic A."/>
            <person name="Ireland A."/>
            <person name="Larimer J."/>
            <person name="McCowan C."/>
            <person name="Murphy C."/>
            <person name="Pearson M."/>
            <person name="Poon T.W."/>
            <person name="Priest M."/>
            <person name="Roberts A."/>
            <person name="Saif S."/>
            <person name="Shea T."/>
            <person name="Sisk P."/>
            <person name="Sykes S."/>
            <person name="Wortman J."/>
            <person name="Nusbaum C."/>
            <person name="Birren B."/>
        </authorList>
    </citation>
    <scope>NUCLEOTIDE SEQUENCE [LARGE SCALE GENOMIC DNA]</scope>
    <source>
        <strain evidence="4 5">P10297</strain>
    </source>
</reference>
<dbReference type="SMART" id="SM00343">
    <property type="entry name" value="ZnF_C2HC"/>
    <property type="match status" value="1"/>
</dbReference>
<feature type="region of interest" description="Disordered" evidence="2">
    <location>
        <begin position="1"/>
        <end position="20"/>
    </location>
</feature>
<evidence type="ECO:0000256" key="2">
    <source>
        <dbReference type="SAM" id="MobiDB-lite"/>
    </source>
</evidence>
<dbReference type="GO" id="GO:0003676">
    <property type="term" value="F:nucleic acid binding"/>
    <property type="evidence" value="ECO:0007669"/>
    <property type="project" value="InterPro"/>
</dbReference>
<feature type="domain" description="CCHC-type" evidence="3">
    <location>
        <begin position="289"/>
        <end position="304"/>
    </location>
</feature>